<evidence type="ECO:0000256" key="5">
    <source>
        <dbReference type="PROSITE-ProRule" id="PRU00278"/>
    </source>
</evidence>
<evidence type="ECO:0000259" key="8">
    <source>
        <dbReference type="PROSITE" id="PS50198"/>
    </source>
</evidence>
<proteinExistence type="inferred from homology"/>
<feature type="domain" description="PpiC" evidence="8">
    <location>
        <begin position="48"/>
        <end position="139"/>
    </location>
</feature>
<dbReference type="PROSITE" id="PS01096">
    <property type="entry name" value="PPIC_PPIASE_1"/>
    <property type="match status" value="1"/>
</dbReference>
<comment type="caution">
    <text evidence="9">The sequence shown here is derived from an EMBL/GenBank/DDBJ whole genome shotgun (WGS) entry which is preliminary data.</text>
</comment>
<gene>
    <name evidence="10" type="ORF">PGLA2088_LOCUS11812</name>
    <name evidence="9" type="ORF">PGLA2088_LOCUS6572</name>
</gene>
<dbReference type="PANTHER" id="PTHR43629:SF2">
    <property type="entry name" value="RHODANESE-LIKE_PPIC DOMAIN-CONTAINING PROTEIN 12, CHLOROPLASTIC"/>
    <property type="match status" value="1"/>
</dbReference>
<accession>A0A813ICL9</accession>
<dbReference type="InterPro" id="IPR046357">
    <property type="entry name" value="PPIase_dom_sf"/>
</dbReference>
<reference evidence="9" key="1">
    <citation type="submission" date="2021-02" db="EMBL/GenBank/DDBJ databases">
        <authorList>
            <person name="Dougan E. K."/>
            <person name="Rhodes N."/>
            <person name="Thang M."/>
            <person name="Chan C."/>
        </authorList>
    </citation>
    <scope>NUCLEOTIDE SEQUENCE</scope>
</reference>
<comment type="function">
    <text evidence="4">PPIases accelerate the folding of proteins. It prefers amino acid residues with hydrophobic side chains like leucine and phenylalanine in the P1 position of the peptides substrates.</text>
</comment>
<name>A0A813ICL9_POLGL</name>
<dbReference type="InterPro" id="IPR023058">
    <property type="entry name" value="PPIase_PpiC_CS"/>
</dbReference>
<dbReference type="InterPro" id="IPR052204">
    <property type="entry name" value="PpiC/parvulin_rotamase"/>
</dbReference>
<comment type="catalytic activity">
    <reaction evidence="6">
        <text>[protein]-peptidylproline (omega=180) = [protein]-peptidylproline (omega=0)</text>
        <dbReference type="Rhea" id="RHEA:16237"/>
        <dbReference type="Rhea" id="RHEA-COMP:10747"/>
        <dbReference type="Rhea" id="RHEA-COMP:10748"/>
        <dbReference type="ChEBI" id="CHEBI:83833"/>
        <dbReference type="ChEBI" id="CHEBI:83834"/>
        <dbReference type="EC" id="5.2.1.8"/>
    </reaction>
</comment>
<comment type="subcellular location">
    <subcellularLocation>
        <location evidence="1">Cytoplasm</location>
    </subcellularLocation>
</comment>
<keyword evidence="3" id="KW-0963">Cytoplasm</keyword>
<evidence type="ECO:0000256" key="6">
    <source>
        <dbReference type="RuleBase" id="RU363014"/>
    </source>
</evidence>
<sequence length="158" mass="16714">MSSPLTMMVEPSIHIFGVPVPGIVLLAVSIVVILIAYQACFGGGGGAGRNCSARHILMKLEEDVKKAKARIEGGEEFGKVAKDCSTCPSGRNGGSLGTFSPGQMVPAFDRVCFDPNTKVGEVVGPVQTDFGFHLIIVDARQGVDPEEPKEVKEEKKGK</sequence>
<dbReference type="AlphaFoldDB" id="A0A813ICL9"/>
<dbReference type="InterPro" id="IPR000297">
    <property type="entry name" value="PPIase_PpiC"/>
</dbReference>
<protein>
    <recommendedName>
        <fullName evidence="6">Peptidyl-prolyl cis-trans isomerase</fullName>
        <ecNumber evidence="6">5.2.1.8</ecNumber>
    </recommendedName>
</protein>
<dbReference type="PROSITE" id="PS50198">
    <property type="entry name" value="PPIC_PPIASE_2"/>
    <property type="match status" value="1"/>
</dbReference>
<evidence type="ECO:0000313" key="11">
    <source>
        <dbReference type="Proteomes" id="UP000626109"/>
    </source>
</evidence>
<evidence type="ECO:0000256" key="4">
    <source>
        <dbReference type="ARBA" id="ARBA00046231"/>
    </source>
</evidence>
<evidence type="ECO:0000256" key="2">
    <source>
        <dbReference type="ARBA" id="ARBA00007656"/>
    </source>
</evidence>
<evidence type="ECO:0000256" key="7">
    <source>
        <dbReference type="SAM" id="Phobius"/>
    </source>
</evidence>
<dbReference type="EMBL" id="CAJNNW010013772">
    <property type="protein sequence ID" value="CAE8655794.1"/>
    <property type="molecule type" value="Genomic_DNA"/>
</dbReference>
<keyword evidence="7" id="KW-0472">Membrane</keyword>
<keyword evidence="7" id="KW-1133">Transmembrane helix</keyword>
<keyword evidence="5 6" id="KW-0697">Rotamase</keyword>
<dbReference type="GO" id="GO:0005737">
    <property type="term" value="C:cytoplasm"/>
    <property type="evidence" value="ECO:0007669"/>
    <property type="project" value="UniProtKB-SubCell"/>
</dbReference>
<evidence type="ECO:0000313" key="9">
    <source>
        <dbReference type="EMBL" id="CAE8648441.1"/>
    </source>
</evidence>
<dbReference type="SUPFAM" id="SSF54534">
    <property type="entry name" value="FKBP-like"/>
    <property type="match status" value="1"/>
</dbReference>
<organism evidence="9 11">
    <name type="scientific">Polarella glacialis</name>
    <name type="common">Dinoflagellate</name>
    <dbReference type="NCBI Taxonomy" id="89957"/>
    <lineage>
        <taxon>Eukaryota</taxon>
        <taxon>Sar</taxon>
        <taxon>Alveolata</taxon>
        <taxon>Dinophyceae</taxon>
        <taxon>Suessiales</taxon>
        <taxon>Suessiaceae</taxon>
        <taxon>Polarella</taxon>
    </lineage>
</organism>
<dbReference type="Proteomes" id="UP000626109">
    <property type="component" value="Unassembled WGS sequence"/>
</dbReference>
<keyword evidence="5 6" id="KW-0413">Isomerase</keyword>
<dbReference type="Pfam" id="PF00639">
    <property type="entry name" value="Rotamase"/>
    <property type="match status" value="1"/>
</dbReference>
<dbReference type="EMBL" id="CAJNNW010006598">
    <property type="protein sequence ID" value="CAE8648441.1"/>
    <property type="molecule type" value="Genomic_DNA"/>
</dbReference>
<feature type="transmembrane region" description="Helical" evidence="7">
    <location>
        <begin position="12"/>
        <end position="37"/>
    </location>
</feature>
<evidence type="ECO:0000256" key="3">
    <source>
        <dbReference type="ARBA" id="ARBA00022490"/>
    </source>
</evidence>
<comment type="similarity">
    <text evidence="2">Belongs to the PpiC/parvulin rotamase family.</text>
</comment>
<dbReference type="PANTHER" id="PTHR43629">
    <property type="entry name" value="PEPTIDYL-PROLYL CIS-TRANS ISOMERASE"/>
    <property type="match status" value="1"/>
</dbReference>
<keyword evidence="7" id="KW-0812">Transmembrane</keyword>
<dbReference type="Gene3D" id="3.10.50.40">
    <property type="match status" value="1"/>
</dbReference>
<dbReference type="EC" id="5.2.1.8" evidence="6"/>
<evidence type="ECO:0000256" key="1">
    <source>
        <dbReference type="ARBA" id="ARBA00004496"/>
    </source>
</evidence>
<evidence type="ECO:0000313" key="10">
    <source>
        <dbReference type="EMBL" id="CAE8655794.1"/>
    </source>
</evidence>
<dbReference type="GO" id="GO:0003755">
    <property type="term" value="F:peptidyl-prolyl cis-trans isomerase activity"/>
    <property type="evidence" value="ECO:0007669"/>
    <property type="project" value="UniProtKB-UniRule"/>
</dbReference>